<accession>A0A929KV69</accession>
<proteinExistence type="predicted"/>
<feature type="transmembrane region" description="Helical" evidence="1">
    <location>
        <begin position="369"/>
        <end position="388"/>
    </location>
</feature>
<evidence type="ECO:0000256" key="1">
    <source>
        <dbReference type="SAM" id="Phobius"/>
    </source>
</evidence>
<reference evidence="2" key="1">
    <citation type="submission" date="2020-10" db="EMBL/GenBank/DDBJ databases">
        <title>Mucilaginibacter mali sp. nov., isolated from rhizosphere soil of apple orchard.</title>
        <authorList>
            <person name="Lee J.-S."/>
            <person name="Kim H.S."/>
            <person name="Kim J.-S."/>
        </authorList>
    </citation>
    <scope>NUCLEOTIDE SEQUENCE</scope>
    <source>
        <strain evidence="2">KCTC 22746</strain>
    </source>
</reference>
<keyword evidence="1" id="KW-0472">Membrane</keyword>
<protein>
    <submittedName>
        <fullName evidence="2">Uncharacterized protein</fullName>
    </submittedName>
</protein>
<organism evidence="2 3">
    <name type="scientific">Mucilaginibacter myungsuensis</name>
    <dbReference type="NCBI Taxonomy" id="649104"/>
    <lineage>
        <taxon>Bacteria</taxon>
        <taxon>Pseudomonadati</taxon>
        <taxon>Bacteroidota</taxon>
        <taxon>Sphingobacteriia</taxon>
        <taxon>Sphingobacteriales</taxon>
        <taxon>Sphingobacteriaceae</taxon>
        <taxon>Mucilaginibacter</taxon>
    </lineage>
</organism>
<dbReference type="EMBL" id="JADFFL010000003">
    <property type="protein sequence ID" value="MBE9662186.1"/>
    <property type="molecule type" value="Genomic_DNA"/>
</dbReference>
<keyword evidence="3" id="KW-1185">Reference proteome</keyword>
<evidence type="ECO:0000313" key="3">
    <source>
        <dbReference type="Proteomes" id="UP000622475"/>
    </source>
</evidence>
<comment type="caution">
    <text evidence="2">The sequence shown here is derived from an EMBL/GenBank/DDBJ whole genome shotgun (WGS) entry which is preliminary data.</text>
</comment>
<name>A0A929KV69_9SPHI</name>
<keyword evidence="1" id="KW-1133">Transmembrane helix</keyword>
<keyword evidence="1" id="KW-0812">Transmembrane</keyword>
<gene>
    <name evidence="2" type="ORF">IRJ16_09840</name>
</gene>
<dbReference type="AlphaFoldDB" id="A0A929KV69"/>
<dbReference type="RefSeq" id="WP_194111369.1">
    <property type="nucleotide sequence ID" value="NZ_JADFFL010000003.1"/>
</dbReference>
<dbReference type="Proteomes" id="UP000622475">
    <property type="component" value="Unassembled WGS sequence"/>
</dbReference>
<sequence>MINPDTPIEKKEVNGVEFLTYLQKYTKIYNLKITDNVDVQQSIILRGDTVEIANCDFEGELFFRANPSVKKFHLLDCTLKKRFLLFNSNLELVNLARSTFLQYFAFKNLYAKILTIENCAINNSKELRLHEFAVDNFSFVNNEASNDIYIKPLAAKVVFLKGNDKKYQVTLSGRSDNGIYDQIRLFCYSQHRTDFVFFNINADMVQVVGSLKDSTIYTNNLSIRLGILDHFFNDGNLKISNLQPVSTNSRLVIKKSVLGKTQINNCDFSKFQTVNLENSNILEITPVNVVLCNNKNIASSNLFSTKENFRQLKIVSQKNEDIDNKLIYARHEMNTLLTIAKETNASFNDKFILYTSWLSNDFGNNWSRALIWLLSVSLLFYTAIKYLLGYVYFDVLLIGDEIGKFLIFLNPLHQFEKLFGADANNQNTNGAILVDGISKIIGAYLLYQFVNAFRKYVKK</sequence>
<evidence type="ECO:0000313" key="2">
    <source>
        <dbReference type="EMBL" id="MBE9662186.1"/>
    </source>
</evidence>